<dbReference type="Pfam" id="PF04542">
    <property type="entry name" value="Sigma70_r2"/>
    <property type="match status" value="1"/>
</dbReference>
<dbReference type="InterPro" id="IPR014284">
    <property type="entry name" value="RNA_pol_sigma-70_dom"/>
</dbReference>
<dbReference type="InterPro" id="IPR013325">
    <property type="entry name" value="RNA_pol_sigma_r2"/>
</dbReference>
<accession>A0A855Y752</accession>
<dbReference type="Gene3D" id="1.10.1740.10">
    <property type="match status" value="1"/>
</dbReference>
<evidence type="ECO:0000259" key="5">
    <source>
        <dbReference type="Pfam" id="PF04542"/>
    </source>
</evidence>
<dbReference type="GO" id="GO:0003677">
    <property type="term" value="F:DNA binding"/>
    <property type="evidence" value="ECO:0007669"/>
    <property type="project" value="InterPro"/>
</dbReference>
<dbReference type="SUPFAM" id="SSF88946">
    <property type="entry name" value="Sigma2 domain of RNA polymerase sigma factors"/>
    <property type="match status" value="1"/>
</dbReference>
<dbReference type="InterPro" id="IPR007627">
    <property type="entry name" value="RNA_pol_sigma70_r2"/>
</dbReference>
<proteinExistence type="inferred from homology"/>
<name>A0A855Y752_9BACL</name>
<comment type="similarity">
    <text evidence="1">Belongs to the sigma-70 factor family. ECF subfamily.</text>
</comment>
<dbReference type="RefSeq" id="WP_109998093.1">
    <property type="nucleotide sequence ID" value="NZ_QGTZ01000001.1"/>
</dbReference>
<evidence type="ECO:0000256" key="1">
    <source>
        <dbReference type="ARBA" id="ARBA00010641"/>
    </source>
</evidence>
<feature type="domain" description="RNA polymerase sigma factor 70 region 4 type 2" evidence="6">
    <location>
        <begin position="123"/>
        <end position="173"/>
    </location>
</feature>
<keyword evidence="3" id="KW-0731">Sigma factor</keyword>
<dbReference type="InterPro" id="IPR036388">
    <property type="entry name" value="WH-like_DNA-bd_sf"/>
</dbReference>
<evidence type="ECO:0000259" key="6">
    <source>
        <dbReference type="Pfam" id="PF08281"/>
    </source>
</evidence>
<keyword evidence="4" id="KW-0804">Transcription</keyword>
<dbReference type="InterPro" id="IPR013249">
    <property type="entry name" value="RNA_pol_sigma70_r4_t2"/>
</dbReference>
<evidence type="ECO:0000313" key="7">
    <source>
        <dbReference type="EMBL" id="PWW45291.1"/>
    </source>
</evidence>
<dbReference type="InterPro" id="IPR039425">
    <property type="entry name" value="RNA_pol_sigma-70-like"/>
</dbReference>
<feature type="domain" description="RNA polymerase sigma-70 region 2" evidence="5">
    <location>
        <begin position="33"/>
        <end position="100"/>
    </location>
</feature>
<dbReference type="Proteomes" id="UP000247078">
    <property type="component" value="Unassembled WGS sequence"/>
</dbReference>
<evidence type="ECO:0000313" key="8">
    <source>
        <dbReference type="Proteomes" id="UP000247078"/>
    </source>
</evidence>
<evidence type="ECO:0000256" key="4">
    <source>
        <dbReference type="ARBA" id="ARBA00023163"/>
    </source>
</evidence>
<gene>
    <name evidence="7" type="ORF">DET56_101493</name>
</gene>
<dbReference type="Gene3D" id="1.10.10.10">
    <property type="entry name" value="Winged helix-like DNA-binding domain superfamily/Winged helix DNA-binding domain"/>
    <property type="match status" value="1"/>
</dbReference>
<evidence type="ECO:0000256" key="3">
    <source>
        <dbReference type="ARBA" id="ARBA00023082"/>
    </source>
</evidence>
<dbReference type="AlphaFoldDB" id="A0A855Y752"/>
<dbReference type="SUPFAM" id="SSF88659">
    <property type="entry name" value="Sigma3 and sigma4 domains of RNA polymerase sigma factors"/>
    <property type="match status" value="1"/>
</dbReference>
<dbReference type="GO" id="GO:0016987">
    <property type="term" value="F:sigma factor activity"/>
    <property type="evidence" value="ECO:0007669"/>
    <property type="project" value="UniProtKB-KW"/>
</dbReference>
<organism evidence="7 8">
    <name type="scientific">Paenibacillus pabuli</name>
    <dbReference type="NCBI Taxonomy" id="1472"/>
    <lineage>
        <taxon>Bacteria</taxon>
        <taxon>Bacillati</taxon>
        <taxon>Bacillota</taxon>
        <taxon>Bacilli</taxon>
        <taxon>Bacillales</taxon>
        <taxon>Paenibacillaceae</taxon>
        <taxon>Paenibacillus</taxon>
    </lineage>
</organism>
<dbReference type="NCBIfam" id="TIGR02937">
    <property type="entry name" value="sigma70-ECF"/>
    <property type="match status" value="1"/>
</dbReference>
<dbReference type="InterPro" id="IPR013324">
    <property type="entry name" value="RNA_pol_sigma_r3/r4-like"/>
</dbReference>
<reference evidence="7 8" key="1">
    <citation type="submission" date="2018-05" db="EMBL/GenBank/DDBJ databases">
        <title>Freshwater and sediment microbial communities from various areas in North America, analyzing microbe dynamics in response to fracking.</title>
        <authorList>
            <person name="Lamendella R."/>
        </authorList>
    </citation>
    <scope>NUCLEOTIDE SEQUENCE [LARGE SCALE GENOMIC DNA]</scope>
    <source>
        <strain evidence="7 8">DB-3</strain>
    </source>
</reference>
<dbReference type="PANTHER" id="PTHR43133:SF60">
    <property type="entry name" value="RNA POLYMERASE SIGMA FACTOR SIGV"/>
    <property type="match status" value="1"/>
</dbReference>
<sequence length="191" mass="22709">MKRTREGCFLDAGEAEQVVQRVKAGDQQAYAELIKAYERQMYTYCYGILSNREEAEDALQNIFITVYQNIGQYQAGTSFTSWLYKVAYHHSIDLIRKRKRWNRLIASWKEHQQQSPQPHETTLDELLMHLTAKERNLVMLKVVQQYSFEEIGQIMDMKPATLRKKYERLRKKLVQHNKTRRGISRDESYAK</sequence>
<dbReference type="GO" id="GO:0006352">
    <property type="term" value="P:DNA-templated transcription initiation"/>
    <property type="evidence" value="ECO:0007669"/>
    <property type="project" value="InterPro"/>
</dbReference>
<protein>
    <submittedName>
        <fullName evidence="7">RNA polymerase sigma-70 factor (ECF subfamily)</fullName>
    </submittedName>
</protein>
<dbReference type="Pfam" id="PF08281">
    <property type="entry name" value="Sigma70_r4_2"/>
    <property type="match status" value="1"/>
</dbReference>
<dbReference type="EMBL" id="QGTZ01000001">
    <property type="protein sequence ID" value="PWW45291.1"/>
    <property type="molecule type" value="Genomic_DNA"/>
</dbReference>
<comment type="caution">
    <text evidence="7">The sequence shown here is derived from an EMBL/GenBank/DDBJ whole genome shotgun (WGS) entry which is preliminary data.</text>
</comment>
<dbReference type="PANTHER" id="PTHR43133">
    <property type="entry name" value="RNA POLYMERASE ECF-TYPE SIGMA FACTO"/>
    <property type="match status" value="1"/>
</dbReference>
<keyword evidence="2" id="KW-0805">Transcription regulation</keyword>
<evidence type="ECO:0000256" key="2">
    <source>
        <dbReference type="ARBA" id="ARBA00023015"/>
    </source>
</evidence>